<evidence type="ECO:0000313" key="5">
    <source>
        <dbReference type="EMBL" id="MBC5998206.1"/>
    </source>
</evidence>
<gene>
    <name evidence="5" type="ORF">H8923_15745</name>
</gene>
<organism evidence="5 6">
    <name type="scientific">Romboutsia faecis</name>
    <dbReference type="NCBI Taxonomy" id="2764597"/>
    <lineage>
        <taxon>Bacteria</taxon>
        <taxon>Bacillati</taxon>
        <taxon>Bacillota</taxon>
        <taxon>Clostridia</taxon>
        <taxon>Peptostreptococcales</taxon>
        <taxon>Peptostreptococcaceae</taxon>
        <taxon>Romboutsia</taxon>
    </lineage>
</organism>
<dbReference type="Pfam" id="PF13408">
    <property type="entry name" value="Zn_ribbon_recom"/>
    <property type="match status" value="1"/>
</dbReference>
<dbReference type="InterPro" id="IPR050639">
    <property type="entry name" value="SSR_resolvase"/>
</dbReference>
<keyword evidence="1" id="KW-0238">DNA-binding</keyword>
<feature type="coiled-coil region" evidence="3">
    <location>
        <begin position="112"/>
        <end position="139"/>
    </location>
</feature>
<dbReference type="Proteomes" id="UP000609849">
    <property type="component" value="Unassembled WGS sequence"/>
</dbReference>
<accession>A0ABR7JTG5</accession>
<sequence length="235" mass="26826">MTISRSYHKRKDGTKKIAEYYVCGNWKNKGTAVCNSNSIRAEVADEVVINKLVDTVNNELLLKKVISNINQNRSSKLKPKLDEMNVVSKEIDRLSSKKNSSIELFEDGILTKNELSQRIKKLNEEIDTLKFRLDELKQDVMLAEGGPVPFELVSQVMNKFGEIFKESSTRQQRKQLLNLLVSKITIDKSRNIDSIELQISEDVITYLMKEESSKKDGSSFFHASVLNCTCLKFVI</sequence>
<evidence type="ECO:0000256" key="2">
    <source>
        <dbReference type="ARBA" id="ARBA00023172"/>
    </source>
</evidence>
<evidence type="ECO:0000256" key="3">
    <source>
        <dbReference type="SAM" id="Coils"/>
    </source>
</evidence>
<keyword evidence="3" id="KW-0175">Coiled coil</keyword>
<feature type="domain" description="Recombinase zinc beta ribbon" evidence="4">
    <location>
        <begin position="8"/>
        <end position="52"/>
    </location>
</feature>
<keyword evidence="2" id="KW-0233">DNA recombination</keyword>
<protein>
    <submittedName>
        <fullName evidence="5">Recombinase zinc beta ribbon domain-containing protein</fullName>
    </submittedName>
</protein>
<proteinExistence type="predicted"/>
<reference evidence="5 6" key="1">
    <citation type="submission" date="2020-08" db="EMBL/GenBank/DDBJ databases">
        <authorList>
            <person name="Liu C."/>
            <person name="Sun Q."/>
        </authorList>
    </citation>
    <scope>NUCLEOTIDE SEQUENCE [LARGE SCALE GENOMIC DNA]</scope>
    <source>
        <strain evidence="5 6">NSJ-18</strain>
    </source>
</reference>
<keyword evidence="6" id="KW-1185">Reference proteome</keyword>
<evidence type="ECO:0000259" key="4">
    <source>
        <dbReference type="Pfam" id="PF13408"/>
    </source>
</evidence>
<evidence type="ECO:0000313" key="6">
    <source>
        <dbReference type="Proteomes" id="UP000609849"/>
    </source>
</evidence>
<dbReference type="PANTHER" id="PTHR30461:SF2">
    <property type="entry name" value="SERINE RECOMBINASE PINE-RELATED"/>
    <property type="match status" value="1"/>
</dbReference>
<comment type="caution">
    <text evidence="5">The sequence shown here is derived from an EMBL/GenBank/DDBJ whole genome shotgun (WGS) entry which is preliminary data.</text>
</comment>
<dbReference type="PANTHER" id="PTHR30461">
    <property type="entry name" value="DNA-INVERTASE FROM LAMBDOID PROPHAGE"/>
    <property type="match status" value="1"/>
</dbReference>
<dbReference type="InterPro" id="IPR025827">
    <property type="entry name" value="Zn_ribbon_recom_dom"/>
</dbReference>
<name>A0ABR7JTG5_9FIRM</name>
<evidence type="ECO:0000256" key="1">
    <source>
        <dbReference type="ARBA" id="ARBA00023125"/>
    </source>
</evidence>
<dbReference type="EMBL" id="JACRWE010000012">
    <property type="protein sequence ID" value="MBC5998206.1"/>
    <property type="molecule type" value="Genomic_DNA"/>
</dbReference>